<dbReference type="PANTHER" id="PTHR30026:SF20">
    <property type="entry name" value="OUTER MEMBRANE PROTEIN TOLC"/>
    <property type="match status" value="1"/>
</dbReference>
<dbReference type="Gene3D" id="1.20.1600.10">
    <property type="entry name" value="Outer membrane efflux proteins (OEP)"/>
    <property type="match status" value="1"/>
</dbReference>
<accession>A0A5J4R1N3</accession>
<keyword evidence="6" id="KW-0998">Cell outer membrane</keyword>
<sequence length="440" mass="48950">MRKISIIGIIITAGVFPIFIQAQEAWTLRQCIDYAIEHNINIRQSGISVEQNKVETNTAKWARLPNLNGSAGQNFSWGRAASPIDNTYTNTNSSNTSFGLSTNVPLFTGLQIPNQYELAQLNLKAAIEDLNKAKDDIALNVASGYVQVLFNQELSEVAKEQVAISSAQLDRMLRLAEVGKASSAQVAEAKARLAQDETSAVQAENNYYLALLDLSQLLELPNPESFTVIAPNIELDFVPLTAPDAIYEQAITDKPSILAAQYRLEGSEKSIRIAQGAYYPQLSLSGGLNTSYYTLSGSDSNAFSSQLSNNLNKYIGISLNIPLFNRFSTRNRVHAARLQQTYYSLQLENSKKTLYKEIQQAWYSALASESKYKSTNVSVAANEEAFRLTSEKFENGKATSIEYNEAKLNLMRATSDRIQSKYEYLFRTKILDFYKGLPIQ</sequence>
<dbReference type="InterPro" id="IPR003423">
    <property type="entry name" value="OMP_efflux"/>
</dbReference>
<proteinExistence type="predicted"/>
<dbReference type="PANTHER" id="PTHR30026">
    <property type="entry name" value="OUTER MEMBRANE PROTEIN TOLC"/>
    <property type="match status" value="1"/>
</dbReference>
<evidence type="ECO:0000256" key="4">
    <source>
        <dbReference type="ARBA" id="ARBA00022692"/>
    </source>
</evidence>
<keyword evidence="2" id="KW-0813">Transport</keyword>
<name>A0A5J4R1N3_9ZZZZ</name>
<comment type="caution">
    <text evidence="7">The sequence shown here is derived from an EMBL/GenBank/DDBJ whole genome shotgun (WGS) entry which is preliminary data.</text>
</comment>
<protein>
    <submittedName>
        <fullName evidence="7">Outer membrane protein OprM</fullName>
    </submittedName>
</protein>
<dbReference type="GO" id="GO:0015288">
    <property type="term" value="F:porin activity"/>
    <property type="evidence" value="ECO:0007669"/>
    <property type="project" value="TreeGrafter"/>
</dbReference>
<keyword evidence="4" id="KW-0812">Transmembrane</keyword>
<evidence type="ECO:0000256" key="1">
    <source>
        <dbReference type="ARBA" id="ARBA00004442"/>
    </source>
</evidence>
<keyword evidence="5" id="KW-0472">Membrane</keyword>
<reference evidence="7" key="1">
    <citation type="submission" date="2019-03" db="EMBL/GenBank/DDBJ databases">
        <title>Single cell metagenomics reveals metabolic interactions within the superorganism composed of flagellate Streblomastix strix and complex community of Bacteroidetes bacteria on its surface.</title>
        <authorList>
            <person name="Treitli S.C."/>
            <person name="Kolisko M."/>
            <person name="Husnik F."/>
            <person name="Keeling P."/>
            <person name="Hampl V."/>
        </authorList>
    </citation>
    <scope>NUCLEOTIDE SEQUENCE</scope>
    <source>
        <strain evidence="7">STM</strain>
    </source>
</reference>
<dbReference type="GO" id="GO:0009279">
    <property type="term" value="C:cell outer membrane"/>
    <property type="evidence" value="ECO:0007669"/>
    <property type="project" value="UniProtKB-SubCell"/>
</dbReference>
<evidence type="ECO:0000256" key="6">
    <source>
        <dbReference type="ARBA" id="ARBA00023237"/>
    </source>
</evidence>
<evidence type="ECO:0000313" key="7">
    <source>
        <dbReference type="EMBL" id="KAA6327518.1"/>
    </source>
</evidence>
<evidence type="ECO:0000256" key="2">
    <source>
        <dbReference type="ARBA" id="ARBA00022448"/>
    </source>
</evidence>
<dbReference type="GO" id="GO:0015562">
    <property type="term" value="F:efflux transmembrane transporter activity"/>
    <property type="evidence" value="ECO:0007669"/>
    <property type="project" value="InterPro"/>
</dbReference>
<evidence type="ECO:0000256" key="3">
    <source>
        <dbReference type="ARBA" id="ARBA00022452"/>
    </source>
</evidence>
<dbReference type="EMBL" id="SNRY01001978">
    <property type="protein sequence ID" value="KAA6327518.1"/>
    <property type="molecule type" value="Genomic_DNA"/>
</dbReference>
<dbReference type="AlphaFoldDB" id="A0A5J4R1N3"/>
<comment type="subcellular location">
    <subcellularLocation>
        <location evidence="1">Cell outer membrane</location>
    </subcellularLocation>
</comment>
<dbReference type="Pfam" id="PF02321">
    <property type="entry name" value="OEP"/>
    <property type="match status" value="2"/>
</dbReference>
<dbReference type="GO" id="GO:1990281">
    <property type="term" value="C:efflux pump complex"/>
    <property type="evidence" value="ECO:0007669"/>
    <property type="project" value="TreeGrafter"/>
</dbReference>
<organism evidence="7">
    <name type="scientific">termite gut metagenome</name>
    <dbReference type="NCBI Taxonomy" id="433724"/>
    <lineage>
        <taxon>unclassified sequences</taxon>
        <taxon>metagenomes</taxon>
        <taxon>organismal metagenomes</taxon>
    </lineage>
</organism>
<gene>
    <name evidence="7" type="ORF">EZS27_023499</name>
</gene>
<dbReference type="SUPFAM" id="SSF56954">
    <property type="entry name" value="Outer membrane efflux proteins (OEP)"/>
    <property type="match status" value="1"/>
</dbReference>
<dbReference type="InterPro" id="IPR051906">
    <property type="entry name" value="TolC-like"/>
</dbReference>
<keyword evidence="3" id="KW-1134">Transmembrane beta strand</keyword>
<evidence type="ECO:0000256" key="5">
    <source>
        <dbReference type="ARBA" id="ARBA00023136"/>
    </source>
</evidence>